<proteinExistence type="predicted"/>
<dbReference type="EMBL" id="HBIO01022823">
    <property type="protein sequence ID" value="CAE0472676.1"/>
    <property type="molecule type" value="Transcribed_RNA"/>
</dbReference>
<name>A0A7S3QCF7_9STRA</name>
<evidence type="ECO:0000256" key="5">
    <source>
        <dbReference type="SAM" id="SignalP"/>
    </source>
</evidence>
<dbReference type="PRINTS" id="PR01415">
    <property type="entry name" value="ANKYRIN"/>
</dbReference>
<evidence type="ECO:0000256" key="2">
    <source>
        <dbReference type="ARBA" id="ARBA00023043"/>
    </source>
</evidence>
<dbReference type="GO" id="GO:0005737">
    <property type="term" value="C:cytoplasm"/>
    <property type="evidence" value="ECO:0007669"/>
    <property type="project" value="TreeGrafter"/>
</dbReference>
<dbReference type="InterPro" id="IPR051631">
    <property type="entry name" value="Ankyrin-KH/SAM_domain"/>
</dbReference>
<feature type="chain" id="PRO_5030891491" evidence="5">
    <location>
        <begin position="22"/>
        <end position="903"/>
    </location>
</feature>
<accession>A0A7S3QCF7</accession>
<feature type="repeat" description="ANK" evidence="3">
    <location>
        <begin position="728"/>
        <end position="760"/>
    </location>
</feature>
<feature type="signal peptide" evidence="5">
    <location>
        <begin position="1"/>
        <end position="21"/>
    </location>
</feature>
<dbReference type="AlphaFoldDB" id="A0A7S3QCF7"/>
<dbReference type="Pfam" id="PF12796">
    <property type="entry name" value="Ank_2"/>
    <property type="match status" value="4"/>
</dbReference>
<feature type="repeat" description="ANK" evidence="3">
    <location>
        <begin position="216"/>
        <end position="248"/>
    </location>
</feature>
<dbReference type="SMART" id="SM00248">
    <property type="entry name" value="ANK"/>
    <property type="match status" value="16"/>
</dbReference>
<feature type="repeat" description="ANK" evidence="3">
    <location>
        <begin position="531"/>
        <end position="563"/>
    </location>
</feature>
<sequence length="903" mass="95660">MRTNTAFQLLLTAKALTSGLAADERKTKTGVTKAQGPPPFFLQDPTDSLCVGGDEFKRCSIDTLFFVVGAPGKYEIHKRPNDESSDDTTCITKPSCNEKDSNKIQDVKLAKCTHCGAKNWNILGDANTGYVLTEGEGDGKMCVVREKGTKKVKLAPCDSEEMPYTPLQLQFASTADITAMSSNGARFIGAASDGDKKAVQGFLKDKEVNVDERDWDDLTALITASSAGHMDIVKILIKGGADVNAADKDGITALMEASIMGHEKIVNALIDAGAEVDYNSNSGVTALWLAAGENRVNVMKTLLKKNADASVTRSDGITALMTSSVAGHVEAAKLLLEEAADPLATDSDGLTALMNAAEKGAADVLTVLIDAAVENGQDSYVDMMSATGFNALIIASAHGHKDAVKYLINEASADVNLVHDNKVSALMYAAASGHVDVLRILLEDGKVNINDLHTNGGSALIEACTAGASEAISFLIENGADYNLIDNDGVTPLMAIAAQGDLEGINAIITALKKDKNDRALKDHINLFSFSGGSAVMFSAAGGHSEATKALIDLGADVNAIAQATPEYLEKLVQMIEAGTVEDEDPHVDGVTAVHVAAQGGHLETVTILIEAKADVTILDDEDRTPLLLAVKGNYGDVAMALVKGGADPNTPYVDDDGTSHNLLFDSLIVENDEFAALLIESGADIYHEDEHKVTALLQASHRGLGEVVTALLSKNSKQEWIDSASDENITPLIAASSEGHLEIAKMLTDAKANVSVKDKDETSALMAAAARGHADIVEALLTAGANVNDQNVDGHTALMFAYNGKNQVETLWERYKQFVEESEVENEGEPVDDGGTGPIIRDALDSHNKMVSLLVKYGADASIKDKEGHTAKDFDFHPDADAEVLKQEEQAGKKRDASKNEL</sequence>
<dbReference type="PANTHER" id="PTHR23206:SF7">
    <property type="entry name" value="PROTEIN KINASE DOMAIN-CONTAINING PROTEIN"/>
    <property type="match status" value="1"/>
</dbReference>
<evidence type="ECO:0000256" key="3">
    <source>
        <dbReference type="PROSITE-ProRule" id="PRU00023"/>
    </source>
</evidence>
<feature type="repeat" description="ANK" evidence="3">
    <location>
        <begin position="589"/>
        <end position="621"/>
    </location>
</feature>
<feature type="repeat" description="ANK" evidence="3">
    <location>
        <begin position="282"/>
        <end position="314"/>
    </location>
</feature>
<dbReference type="Pfam" id="PF00023">
    <property type="entry name" value="Ank"/>
    <property type="match status" value="3"/>
</dbReference>
<dbReference type="SUPFAM" id="SSF48403">
    <property type="entry name" value="Ankyrin repeat"/>
    <property type="match status" value="2"/>
</dbReference>
<feature type="region of interest" description="Disordered" evidence="4">
    <location>
        <begin position="871"/>
        <end position="903"/>
    </location>
</feature>
<gene>
    <name evidence="6" type="ORF">CDEB00056_LOCUS17529</name>
</gene>
<dbReference type="PANTHER" id="PTHR23206">
    <property type="entry name" value="MASK PROTEIN"/>
    <property type="match status" value="1"/>
</dbReference>
<dbReference type="Gene3D" id="1.25.40.20">
    <property type="entry name" value="Ankyrin repeat-containing domain"/>
    <property type="match status" value="6"/>
</dbReference>
<keyword evidence="2 3" id="KW-0040">ANK repeat</keyword>
<dbReference type="PROSITE" id="PS50088">
    <property type="entry name" value="ANK_REPEAT"/>
    <property type="match status" value="11"/>
</dbReference>
<protein>
    <submittedName>
        <fullName evidence="6">Uncharacterized protein</fullName>
    </submittedName>
</protein>
<evidence type="ECO:0000256" key="1">
    <source>
        <dbReference type="ARBA" id="ARBA00022737"/>
    </source>
</evidence>
<evidence type="ECO:0000256" key="4">
    <source>
        <dbReference type="SAM" id="MobiDB-lite"/>
    </source>
</evidence>
<feature type="repeat" description="ANK" evidence="3">
    <location>
        <begin position="421"/>
        <end position="445"/>
    </location>
</feature>
<feature type="repeat" description="ANK" evidence="3">
    <location>
        <begin position="455"/>
        <end position="487"/>
    </location>
</feature>
<evidence type="ECO:0000313" key="6">
    <source>
        <dbReference type="EMBL" id="CAE0472676.1"/>
    </source>
</evidence>
<feature type="repeat" description="ANK" evidence="3">
    <location>
        <begin position="761"/>
        <end position="793"/>
    </location>
</feature>
<reference evidence="6" key="1">
    <citation type="submission" date="2021-01" db="EMBL/GenBank/DDBJ databases">
        <authorList>
            <person name="Corre E."/>
            <person name="Pelletier E."/>
            <person name="Niang G."/>
            <person name="Scheremetjew M."/>
            <person name="Finn R."/>
            <person name="Kale V."/>
            <person name="Holt S."/>
            <person name="Cochrane G."/>
            <person name="Meng A."/>
            <person name="Brown T."/>
            <person name="Cohen L."/>
        </authorList>
    </citation>
    <scope>NUCLEOTIDE SEQUENCE</scope>
    <source>
        <strain evidence="6">MM31A-1</strain>
    </source>
</reference>
<feature type="repeat" description="ANK" evidence="3">
    <location>
        <begin position="315"/>
        <end position="347"/>
    </location>
</feature>
<keyword evidence="5" id="KW-0732">Signal</keyword>
<dbReference type="GO" id="GO:0045087">
    <property type="term" value="P:innate immune response"/>
    <property type="evidence" value="ECO:0007669"/>
    <property type="project" value="TreeGrafter"/>
</dbReference>
<dbReference type="InterPro" id="IPR036770">
    <property type="entry name" value="Ankyrin_rpt-contain_sf"/>
</dbReference>
<dbReference type="InterPro" id="IPR002110">
    <property type="entry name" value="Ankyrin_rpt"/>
</dbReference>
<feature type="repeat" description="ANK" evidence="3">
    <location>
        <begin position="249"/>
        <end position="281"/>
    </location>
</feature>
<dbReference type="PROSITE" id="PS50297">
    <property type="entry name" value="ANK_REP_REGION"/>
    <property type="match status" value="10"/>
</dbReference>
<organism evidence="6">
    <name type="scientific">Chaetoceros debilis</name>
    <dbReference type="NCBI Taxonomy" id="122233"/>
    <lineage>
        <taxon>Eukaryota</taxon>
        <taxon>Sar</taxon>
        <taxon>Stramenopiles</taxon>
        <taxon>Ochrophyta</taxon>
        <taxon>Bacillariophyta</taxon>
        <taxon>Coscinodiscophyceae</taxon>
        <taxon>Chaetocerotophycidae</taxon>
        <taxon>Chaetocerotales</taxon>
        <taxon>Chaetocerotaceae</taxon>
        <taxon>Chaetoceros</taxon>
    </lineage>
</organism>
<keyword evidence="1" id="KW-0677">Repeat</keyword>
<feature type="repeat" description="ANK" evidence="3">
    <location>
        <begin position="622"/>
        <end position="654"/>
    </location>
</feature>